<proteinExistence type="predicted"/>
<accession>A0ACC1SM75</accession>
<dbReference type="Proteomes" id="UP001148629">
    <property type="component" value="Unassembled WGS sequence"/>
</dbReference>
<dbReference type="EMBL" id="JANRMS010000279">
    <property type="protein sequence ID" value="KAJ3542727.1"/>
    <property type="molecule type" value="Genomic_DNA"/>
</dbReference>
<organism evidence="1 2">
    <name type="scientific">Fusarium decemcellulare</name>
    <dbReference type="NCBI Taxonomy" id="57161"/>
    <lineage>
        <taxon>Eukaryota</taxon>
        <taxon>Fungi</taxon>
        <taxon>Dikarya</taxon>
        <taxon>Ascomycota</taxon>
        <taxon>Pezizomycotina</taxon>
        <taxon>Sordariomycetes</taxon>
        <taxon>Hypocreomycetidae</taxon>
        <taxon>Hypocreales</taxon>
        <taxon>Nectriaceae</taxon>
        <taxon>Fusarium</taxon>
        <taxon>Fusarium decemcellulare species complex</taxon>
    </lineage>
</organism>
<reference evidence="1" key="1">
    <citation type="submission" date="2022-08" db="EMBL/GenBank/DDBJ databases">
        <title>Genome Sequence of Fusarium decemcellulare.</title>
        <authorList>
            <person name="Buettner E."/>
        </authorList>
    </citation>
    <scope>NUCLEOTIDE SEQUENCE</scope>
    <source>
        <strain evidence="1">Babe19</strain>
    </source>
</reference>
<keyword evidence="2" id="KW-1185">Reference proteome</keyword>
<comment type="caution">
    <text evidence="1">The sequence shown here is derived from an EMBL/GenBank/DDBJ whole genome shotgun (WGS) entry which is preliminary data.</text>
</comment>
<sequence>MSPPKRFPTRVIIIGAGVFGLSTALALEKRYPPTKVTVIDRLVPPVADGESVDTTRCIRADYDDPIYARLARIAQEKIEKDADLRQHLYKQGMTFVNDGEPTADTDIWKAQLALTKSWASPEQIVELPTRQAIYQRIHGENAQPPPVSGLEGGSKWNKAYSNLADGFIDARQGIQVYYDRCVKASSIEFRCGSAIERIKVEDGRARGVVLENGDVIEADMVVVAAGAWSNKLVYLGNRANPFAIEVAWFKVTPEEEARWKHMAITTNYRTGLNVFPPYRGEIKVLRRSDGYKNTMTVLHPEDRTKTIDISYPRTLVSHPTDMIPADAETSMRRDLKEIMPPLADRPFERTRLCWISRAPTHDFLVAPHPRTSGIHLATGGSAHGWKFLPIIGDFIVDSMEGTLAPELKHKWAFYRDSDAPSTEPRELRDVVRHRL</sequence>
<gene>
    <name evidence="1" type="ORF">NM208_g3942</name>
</gene>
<evidence type="ECO:0000313" key="2">
    <source>
        <dbReference type="Proteomes" id="UP001148629"/>
    </source>
</evidence>
<protein>
    <submittedName>
        <fullName evidence="1">Uncharacterized protein</fullName>
    </submittedName>
</protein>
<evidence type="ECO:0000313" key="1">
    <source>
        <dbReference type="EMBL" id="KAJ3542727.1"/>
    </source>
</evidence>
<name>A0ACC1SM75_9HYPO</name>